<dbReference type="SUPFAM" id="SSF55666">
    <property type="entry name" value="Ribonuclease PH domain 2-like"/>
    <property type="match status" value="1"/>
</dbReference>
<keyword evidence="8" id="KW-1185">Reference proteome</keyword>
<proteinExistence type="inferred from homology"/>
<dbReference type="InterPro" id="IPR050590">
    <property type="entry name" value="Exosome_comp_Rrp42_subfam"/>
</dbReference>
<dbReference type="Gene3D" id="3.30.230.70">
    <property type="entry name" value="GHMP Kinase, N-terminal domain"/>
    <property type="match status" value="1"/>
</dbReference>
<comment type="similarity">
    <text evidence="3">Belongs to the RNase PH family.</text>
</comment>
<dbReference type="InterPro" id="IPR020568">
    <property type="entry name" value="Ribosomal_Su5_D2-typ_SF"/>
</dbReference>
<sequence length="268" mass="29603">MQSLLLSKGEKDFIQGLLNQNIRVDGRNSDEMRDFSIEMNPLPLSPSSCRVIWGHGYGDTTEILVSVSTEVMKTEESQSQLSVKSLANSFGENADGTEICQVVYSTLYHFLQNSGVLDPSHFEIVNSPYSWKLFIDVLIIKAAGAVYEAAMIGIRESLRELKFPQLIITPGETISELHFDIDESKPPLPLIDESKLPFAFSFAPVGDSLLRDPTPLEVAVVQSLLVIGVGNDNTILGLNHFGECGMKSSILSYIQENISKYLEPFIGK</sequence>
<gene>
    <name evidence="7" type="ORF">M9Y10_012444</name>
</gene>
<organism evidence="7 8">
    <name type="scientific">Tritrichomonas musculus</name>
    <dbReference type="NCBI Taxonomy" id="1915356"/>
    <lineage>
        <taxon>Eukaryota</taxon>
        <taxon>Metamonada</taxon>
        <taxon>Parabasalia</taxon>
        <taxon>Tritrichomonadida</taxon>
        <taxon>Tritrichomonadidae</taxon>
        <taxon>Tritrichomonas</taxon>
    </lineage>
</organism>
<dbReference type="SUPFAM" id="SSF54211">
    <property type="entry name" value="Ribosomal protein S5 domain 2-like"/>
    <property type="match status" value="1"/>
</dbReference>
<accession>A0ABR2ICJ5</accession>
<reference evidence="7 8" key="1">
    <citation type="submission" date="2024-04" db="EMBL/GenBank/DDBJ databases">
        <title>Tritrichomonas musculus Genome.</title>
        <authorList>
            <person name="Alves-Ferreira E."/>
            <person name="Grigg M."/>
            <person name="Lorenzi H."/>
            <person name="Galac M."/>
        </authorList>
    </citation>
    <scope>NUCLEOTIDE SEQUENCE [LARGE SCALE GENOMIC DNA]</scope>
    <source>
        <strain evidence="7 8">EAF2021</strain>
    </source>
</reference>
<evidence type="ECO:0000256" key="4">
    <source>
        <dbReference type="ARBA" id="ARBA00022490"/>
    </source>
</evidence>
<protein>
    <recommendedName>
        <fullName evidence="6">Ribosomal RNA-processing protein 42</fullName>
    </recommendedName>
</protein>
<dbReference type="EMBL" id="JAPFFF010000018">
    <property type="protein sequence ID" value="KAK8860778.1"/>
    <property type="molecule type" value="Genomic_DNA"/>
</dbReference>
<evidence type="ECO:0000256" key="2">
    <source>
        <dbReference type="ARBA" id="ARBA00004604"/>
    </source>
</evidence>
<evidence type="ECO:0000313" key="8">
    <source>
        <dbReference type="Proteomes" id="UP001470230"/>
    </source>
</evidence>
<comment type="caution">
    <text evidence="7">The sequence shown here is derived from an EMBL/GenBank/DDBJ whole genome shotgun (WGS) entry which is preliminary data.</text>
</comment>
<evidence type="ECO:0000256" key="5">
    <source>
        <dbReference type="ARBA" id="ARBA00022835"/>
    </source>
</evidence>
<dbReference type="PANTHER" id="PTHR11097:SF8">
    <property type="entry name" value="EXOSOME COMPLEX COMPONENT RRP42"/>
    <property type="match status" value="1"/>
</dbReference>
<evidence type="ECO:0000256" key="6">
    <source>
        <dbReference type="ARBA" id="ARBA00042523"/>
    </source>
</evidence>
<evidence type="ECO:0000313" key="7">
    <source>
        <dbReference type="EMBL" id="KAK8860778.1"/>
    </source>
</evidence>
<evidence type="ECO:0000256" key="3">
    <source>
        <dbReference type="ARBA" id="ARBA00006678"/>
    </source>
</evidence>
<dbReference type="Proteomes" id="UP001470230">
    <property type="component" value="Unassembled WGS sequence"/>
</dbReference>
<dbReference type="InterPro" id="IPR036345">
    <property type="entry name" value="ExoRNase_PH_dom2_sf"/>
</dbReference>
<keyword evidence="4" id="KW-0963">Cytoplasm</keyword>
<comment type="subcellular location">
    <subcellularLocation>
        <location evidence="1">Cytoplasm</location>
    </subcellularLocation>
    <subcellularLocation>
        <location evidence="2">Nucleus</location>
        <location evidence="2">Nucleolus</location>
    </subcellularLocation>
</comment>
<dbReference type="InterPro" id="IPR027408">
    <property type="entry name" value="PNPase/RNase_PH_dom_sf"/>
</dbReference>
<evidence type="ECO:0000256" key="1">
    <source>
        <dbReference type="ARBA" id="ARBA00004496"/>
    </source>
</evidence>
<keyword evidence="5" id="KW-0271">Exosome</keyword>
<dbReference type="PANTHER" id="PTHR11097">
    <property type="entry name" value="EXOSOME COMPLEX EXONUCLEASE RIBOSOMAL RNA PROCESSING PROTEIN"/>
    <property type="match status" value="1"/>
</dbReference>
<name>A0ABR2ICJ5_9EUKA</name>